<keyword evidence="22" id="KW-1185">Reference proteome</keyword>
<feature type="transmembrane region" description="Helical" evidence="18">
    <location>
        <begin position="856"/>
        <end position="877"/>
    </location>
</feature>
<feature type="signal peptide" evidence="19">
    <location>
        <begin position="1"/>
        <end position="24"/>
    </location>
</feature>
<evidence type="ECO:0000256" key="11">
    <source>
        <dbReference type="ARBA" id="ARBA00022777"/>
    </source>
</evidence>
<gene>
    <name evidence="21" type="ORF">CDL12_03500</name>
</gene>
<dbReference type="STRING" id="429701.A0A2G9I1Z3"/>
<dbReference type="SMART" id="SM00365">
    <property type="entry name" value="LRR_SD22"/>
    <property type="match status" value="7"/>
</dbReference>
<organism evidence="21 22">
    <name type="scientific">Handroanthus impetiginosus</name>
    <dbReference type="NCBI Taxonomy" id="429701"/>
    <lineage>
        <taxon>Eukaryota</taxon>
        <taxon>Viridiplantae</taxon>
        <taxon>Streptophyta</taxon>
        <taxon>Embryophyta</taxon>
        <taxon>Tracheophyta</taxon>
        <taxon>Spermatophyta</taxon>
        <taxon>Magnoliopsida</taxon>
        <taxon>eudicotyledons</taxon>
        <taxon>Gunneridae</taxon>
        <taxon>Pentapetalae</taxon>
        <taxon>asterids</taxon>
        <taxon>lamiids</taxon>
        <taxon>Lamiales</taxon>
        <taxon>Bignoniaceae</taxon>
        <taxon>Crescentiina</taxon>
        <taxon>Tabebuia alliance</taxon>
        <taxon>Handroanthus</taxon>
    </lineage>
</organism>
<keyword evidence="5" id="KW-0433">Leucine-rich repeat</keyword>
<comment type="caution">
    <text evidence="21">The sequence shown here is derived from an EMBL/GenBank/DDBJ whole genome shotgun (WGS) entry which is preliminary data.</text>
</comment>
<dbReference type="InterPro" id="IPR055414">
    <property type="entry name" value="LRR_R13L4/SHOC2-like"/>
</dbReference>
<dbReference type="Gene3D" id="3.30.200.20">
    <property type="entry name" value="Phosphorylase Kinase, domain 1"/>
    <property type="match status" value="1"/>
</dbReference>
<dbReference type="Pfam" id="PF08263">
    <property type="entry name" value="LRRNT_2"/>
    <property type="match status" value="1"/>
</dbReference>
<keyword evidence="12 17" id="KW-0067">ATP-binding</keyword>
<feature type="domain" description="Protein kinase" evidence="20">
    <location>
        <begin position="912"/>
        <end position="1177"/>
    </location>
</feature>
<name>A0A2G9I1Z3_9LAMI</name>
<dbReference type="PROSITE" id="PS00107">
    <property type="entry name" value="PROTEIN_KINASE_ATP"/>
    <property type="match status" value="1"/>
</dbReference>
<evidence type="ECO:0000256" key="8">
    <source>
        <dbReference type="ARBA" id="ARBA00022729"/>
    </source>
</evidence>
<dbReference type="FunFam" id="3.80.10.10:FF:000095">
    <property type="entry name" value="LRR receptor-like serine/threonine-protein kinase GSO1"/>
    <property type="match status" value="3"/>
</dbReference>
<evidence type="ECO:0000313" key="21">
    <source>
        <dbReference type="EMBL" id="PIN23774.1"/>
    </source>
</evidence>
<dbReference type="EMBL" id="NKXS01000506">
    <property type="protein sequence ID" value="PIN23774.1"/>
    <property type="molecule type" value="Genomic_DNA"/>
</dbReference>
<evidence type="ECO:0000256" key="3">
    <source>
        <dbReference type="ARBA" id="ARBA00012513"/>
    </source>
</evidence>
<keyword evidence="11 21" id="KW-0418">Kinase</keyword>
<evidence type="ECO:0000256" key="18">
    <source>
        <dbReference type="SAM" id="Phobius"/>
    </source>
</evidence>
<dbReference type="GO" id="GO:0004674">
    <property type="term" value="F:protein serine/threonine kinase activity"/>
    <property type="evidence" value="ECO:0007669"/>
    <property type="project" value="UniProtKB-KW"/>
</dbReference>
<evidence type="ECO:0000256" key="12">
    <source>
        <dbReference type="ARBA" id="ARBA00022840"/>
    </source>
</evidence>
<dbReference type="InterPro" id="IPR032675">
    <property type="entry name" value="LRR_dom_sf"/>
</dbReference>
<dbReference type="PANTHER" id="PTHR27008">
    <property type="entry name" value="OS04G0122200 PROTEIN"/>
    <property type="match status" value="1"/>
</dbReference>
<dbReference type="InterPro" id="IPR003591">
    <property type="entry name" value="Leu-rich_rpt_typical-subtyp"/>
</dbReference>
<evidence type="ECO:0000256" key="19">
    <source>
        <dbReference type="SAM" id="SignalP"/>
    </source>
</evidence>
<keyword evidence="4 21" id="KW-0723">Serine/threonine-protein kinase</keyword>
<keyword evidence="9" id="KW-0677">Repeat</keyword>
<dbReference type="FunFam" id="3.80.10.10:FF:000129">
    <property type="entry name" value="Leucine-rich repeat receptor-like kinase"/>
    <property type="match status" value="1"/>
</dbReference>
<evidence type="ECO:0000256" key="14">
    <source>
        <dbReference type="ARBA" id="ARBA00023136"/>
    </source>
</evidence>
<evidence type="ECO:0000256" key="17">
    <source>
        <dbReference type="PROSITE-ProRule" id="PRU10141"/>
    </source>
</evidence>
<feature type="binding site" evidence="17">
    <location>
        <position position="940"/>
    </location>
    <ligand>
        <name>ATP</name>
        <dbReference type="ChEBI" id="CHEBI:30616"/>
    </ligand>
</feature>
<keyword evidence="10 17" id="KW-0547">Nucleotide-binding</keyword>
<keyword evidence="8 19" id="KW-0732">Signal</keyword>
<dbReference type="GO" id="GO:0051707">
    <property type="term" value="P:response to other organism"/>
    <property type="evidence" value="ECO:0007669"/>
    <property type="project" value="UniProtKB-ARBA"/>
</dbReference>
<dbReference type="InterPro" id="IPR000719">
    <property type="entry name" value="Prot_kinase_dom"/>
</dbReference>
<keyword evidence="7 18" id="KW-0812">Transmembrane</keyword>
<dbReference type="OrthoDB" id="676979at2759"/>
<evidence type="ECO:0000256" key="6">
    <source>
        <dbReference type="ARBA" id="ARBA00022679"/>
    </source>
</evidence>
<evidence type="ECO:0000256" key="5">
    <source>
        <dbReference type="ARBA" id="ARBA00022614"/>
    </source>
</evidence>
<dbReference type="Pfam" id="PF00560">
    <property type="entry name" value="LRR_1"/>
    <property type="match status" value="8"/>
</dbReference>
<dbReference type="EC" id="2.7.11.1" evidence="3"/>
<dbReference type="Gene3D" id="1.10.510.10">
    <property type="entry name" value="Transferase(Phosphotransferase) domain 1"/>
    <property type="match status" value="1"/>
</dbReference>
<keyword evidence="6 21" id="KW-0808">Transferase</keyword>
<evidence type="ECO:0000256" key="2">
    <source>
        <dbReference type="ARBA" id="ARBA00008684"/>
    </source>
</evidence>
<dbReference type="Pfam" id="PF00069">
    <property type="entry name" value="Pkinase"/>
    <property type="match status" value="1"/>
</dbReference>
<comment type="catalytic activity">
    <reaction evidence="16">
        <text>L-seryl-[protein] + ATP = O-phospho-L-seryl-[protein] + ADP + H(+)</text>
        <dbReference type="Rhea" id="RHEA:17989"/>
        <dbReference type="Rhea" id="RHEA-COMP:9863"/>
        <dbReference type="Rhea" id="RHEA-COMP:11604"/>
        <dbReference type="ChEBI" id="CHEBI:15378"/>
        <dbReference type="ChEBI" id="CHEBI:29999"/>
        <dbReference type="ChEBI" id="CHEBI:30616"/>
        <dbReference type="ChEBI" id="CHEBI:83421"/>
        <dbReference type="ChEBI" id="CHEBI:456216"/>
        <dbReference type="EC" id="2.7.11.1"/>
    </reaction>
</comment>
<dbReference type="PROSITE" id="PS00108">
    <property type="entry name" value="PROTEIN_KINASE_ST"/>
    <property type="match status" value="1"/>
</dbReference>
<dbReference type="GO" id="GO:0106310">
    <property type="term" value="F:protein serine kinase activity"/>
    <property type="evidence" value="ECO:0007669"/>
    <property type="project" value="RHEA"/>
</dbReference>
<evidence type="ECO:0000259" key="20">
    <source>
        <dbReference type="PROSITE" id="PS50011"/>
    </source>
</evidence>
<evidence type="ECO:0000256" key="13">
    <source>
        <dbReference type="ARBA" id="ARBA00022989"/>
    </source>
</evidence>
<evidence type="ECO:0000256" key="7">
    <source>
        <dbReference type="ARBA" id="ARBA00022692"/>
    </source>
</evidence>
<dbReference type="FunFam" id="3.30.200.20:FF:000661">
    <property type="entry name" value="Serine-threonine protein kinase plant-type"/>
    <property type="match status" value="1"/>
</dbReference>
<dbReference type="InterPro" id="IPR001611">
    <property type="entry name" value="Leu-rich_rpt"/>
</dbReference>
<evidence type="ECO:0000256" key="15">
    <source>
        <dbReference type="ARBA" id="ARBA00047899"/>
    </source>
</evidence>
<comment type="similarity">
    <text evidence="2">Belongs to the protein kinase superfamily. Ser/Thr protein kinase family.</text>
</comment>
<dbReference type="Gene3D" id="3.80.10.10">
    <property type="entry name" value="Ribonuclease Inhibitor"/>
    <property type="match status" value="5"/>
</dbReference>
<evidence type="ECO:0000256" key="16">
    <source>
        <dbReference type="ARBA" id="ARBA00048679"/>
    </source>
</evidence>
<keyword evidence="13 18" id="KW-1133">Transmembrane helix</keyword>
<dbReference type="GO" id="GO:0016020">
    <property type="term" value="C:membrane"/>
    <property type="evidence" value="ECO:0007669"/>
    <property type="project" value="UniProtKB-SubCell"/>
</dbReference>
<protein>
    <recommendedName>
        <fullName evidence="3">non-specific serine/threonine protein kinase</fullName>
        <ecNumber evidence="3">2.7.11.1</ecNumber>
    </recommendedName>
</protein>
<evidence type="ECO:0000256" key="9">
    <source>
        <dbReference type="ARBA" id="ARBA00022737"/>
    </source>
</evidence>
<dbReference type="SMART" id="SM00369">
    <property type="entry name" value="LRR_TYP"/>
    <property type="match status" value="14"/>
</dbReference>
<dbReference type="PANTHER" id="PTHR27008:SF602">
    <property type="entry name" value="LRR RECEPTOR-LIKE SERINE_THREONINE-PROTEIN KINASE EFR"/>
    <property type="match status" value="1"/>
</dbReference>
<accession>A0A2G9I1Z3</accession>
<dbReference type="InterPro" id="IPR013210">
    <property type="entry name" value="LRR_N_plant-typ"/>
</dbReference>
<dbReference type="InterPro" id="IPR051809">
    <property type="entry name" value="Plant_receptor-like_S/T_kinase"/>
</dbReference>
<dbReference type="SUPFAM" id="SSF52058">
    <property type="entry name" value="L domain-like"/>
    <property type="match status" value="2"/>
</dbReference>
<dbReference type="Pfam" id="PF13855">
    <property type="entry name" value="LRR_8"/>
    <property type="match status" value="2"/>
</dbReference>
<dbReference type="SUPFAM" id="SSF56112">
    <property type="entry name" value="Protein kinase-like (PK-like)"/>
    <property type="match status" value="1"/>
</dbReference>
<comment type="catalytic activity">
    <reaction evidence="15">
        <text>L-threonyl-[protein] + ATP = O-phospho-L-threonyl-[protein] + ADP + H(+)</text>
        <dbReference type="Rhea" id="RHEA:46608"/>
        <dbReference type="Rhea" id="RHEA-COMP:11060"/>
        <dbReference type="Rhea" id="RHEA-COMP:11605"/>
        <dbReference type="ChEBI" id="CHEBI:15378"/>
        <dbReference type="ChEBI" id="CHEBI:30013"/>
        <dbReference type="ChEBI" id="CHEBI:30616"/>
        <dbReference type="ChEBI" id="CHEBI:61977"/>
        <dbReference type="ChEBI" id="CHEBI:456216"/>
        <dbReference type="EC" id="2.7.11.1"/>
    </reaction>
</comment>
<dbReference type="AlphaFoldDB" id="A0A2G9I1Z3"/>
<dbReference type="PROSITE" id="PS50011">
    <property type="entry name" value="PROTEIN_KINASE_DOM"/>
    <property type="match status" value="1"/>
</dbReference>
<feature type="chain" id="PRO_5013694961" description="non-specific serine/threonine protein kinase" evidence="19">
    <location>
        <begin position="25"/>
        <end position="1177"/>
    </location>
</feature>
<dbReference type="InterPro" id="IPR017441">
    <property type="entry name" value="Protein_kinase_ATP_BS"/>
</dbReference>
<dbReference type="InterPro" id="IPR008271">
    <property type="entry name" value="Ser/Thr_kinase_AS"/>
</dbReference>
<comment type="subcellular location">
    <subcellularLocation>
        <location evidence="1">Membrane</location>
        <topology evidence="1">Single-pass membrane protein</topology>
    </subcellularLocation>
</comment>
<sequence>MDFIRANLFPLALFSAQCLMACLATALTDINNDGSALLALRSRLTIDTSHVLYRNWSDPTSVCSWIGVTCGSRHQRVTALDISAMGLAGDLPPEMGNLTFLVYLNLSSNSFHGILPKELAQMRRLKVIDFKFNNFTGEIPYWFRFLRELHFLNLRNNSFTGVLPNSISNVSKLEMLDLSYNSLEGKVPEEIGNLYNLKSLIMQFNKFSGPIPITIFNISNLEILALTRNNLSGELPAGMCYGLPGLKALYLSFNEFEGQVPSNISQCSQLRNISLSYNKFSGPIPREIGNLRALEMLYLGANYLTGEIPEELGKLQKLKVLDIGTNFFIGSIPSAIFNISSLERINIASCSLSGPLPLDMCSRSSQLRTLSLEGECLALENVELSFNNITGTIPRSVGNLTKLQTFYVSDNNLIGTIPKEIGNLHNLELLDLGVNNLRGSIPKEIFNISTLRWISVSVNQLTGYLPSNFGYGLPNLQELRFNNNNLSGEIPHSISNSSKLMSIIFHGNQFSGLVPNSLGELTFLKDLYLSENNFVAESLELKFINSLTNCRYLRKLSLAGNIFNSIIPASIGNLSTSLSHFYCYNCGLHGSIPEEVGNLTNLLVLSLFDNQLTGSIPKTLGNFQNLQGLDICQNRVSGSIPDNLCGLENLNILSLFQNQITGAIPDCIGNLTALRYLYIGNNKLNSGIPASLWQLNDLLELNLSSNSLTGFLSLDIGNLKVATLLDLSINRFSGIIPTSIGDLQNLINLSLAHNRFERSIPESIGKLLNLGALDLSHNNLSSNIPKSLEAFRYLIYFDVSFNDLSGEIPSGGPFKNFGSQSFVSNGGLCGDPRFGVPQCPITKVHKPKRRKEIFRVLYPLLGVLALAFFLVLAYLFIRYRRKQVVKEKKDISYGTTWLRVSYYDLQQATEGFSESHLLGTGGFSSVYKGTLKNGEEVAVKVFNLELEGAFKSFDIECEVLRTLRHRNLCKVISTCSNEQFKALIFEYMPNGSLEKWLYSDDYSLDFMQRINIMIAIADALEYLHHGYSIPIAHCDLKPSNVLLDQDMVSHLSDFGIAKLLHNGDSFAQTNTFATLGYIAPVFTRRKPSSEAFTGDLSLRRWVKDVLPDGITKVMDPKLLNPEEDNFKEKLECLSSIMEVALNCSTEIPGERISMKDVVAHLNKIRIKLLENFSSSNS</sequence>
<dbReference type="GO" id="GO:0005524">
    <property type="term" value="F:ATP binding"/>
    <property type="evidence" value="ECO:0007669"/>
    <property type="project" value="UniProtKB-UniRule"/>
</dbReference>
<evidence type="ECO:0000256" key="4">
    <source>
        <dbReference type="ARBA" id="ARBA00022527"/>
    </source>
</evidence>
<dbReference type="FunFam" id="1.10.510.10:FF:001023">
    <property type="entry name" value="Os07g0541700 protein"/>
    <property type="match status" value="1"/>
</dbReference>
<reference evidence="22" key="1">
    <citation type="journal article" date="2018" name="Gigascience">
        <title>Genome assembly of the Pink Ipe (Handroanthus impetiginosus, Bignoniaceae), a highly valued, ecologically keystone Neotropical timber forest tree.</title>
        <authorList>
            <person name="Silva-Junior O.B."/>
            <person name="Grattapaglia D."/>
            <person name="Novaes E."/>
            <person name="Collevatti R.G."/>
        </authorList>
    </citation>
    <scope>NUCLEOTIDE SEQUENCE [LARGE SCALE GENOMIC DNA]</scope>
    <source>
        <strain evidence="22">cv. UFG-1</strain>
    </source>
</reference>
<evidence type="ECO:0000313" key="22">
    <source>
        <dbReference type="Proteomes" id="UP000231279"/>
    </source>
</evidence>
<dbReference type="Proteomes" id="UP000231279">
    <property type="component" value="Unassembled WGS sequence"/>
</dbReference>
<proteinExistence type="inferred from homology"/>
<evidence type="ECO:0000256" key="10">
    <source>
        <dbReference type="ARBA" id="ARBA00022741"/>
    </source>
</evidence>
<evidence type="ECO:0000256" key="1">
    <source>
        <dbReference type="ARBA" id="ARBA00004167"/>
    </source>
</evidence>
<dbReference type="SMART" id="SM00220">
    <property type="entry name" value="S_TKc"/>
    <property type="match status" value="1"/>
</dbReference>
<dbReference type="GO" id="GO:0006952">
    <property type="term" value="P:defense response"/>
    <property type="evidence" value="ECO:0007669"/>
    <property type="project" value="UniProtKB-ARBA"/>
</dbReference>
<dbReference type="InterPro" id="IPR011009">
    <property type="entry name" value="Kinase-like_dom_sf"/>
</dbReference>
<dbReference type="SUPFAM" id="SSF52047">
    <property type="entry name" value="RNI-like"/>
    <property type="match status" value="1"/>
</dbReference>
<keyword evidence="14 18" id="KW-0472">Membrane</keyword>
<dbReference type="Pfam" id="PF23598">
    <property type="entry name" value="LRR_14"/>
    <property type="match status" value="1"/>
</dbReference>